<evidence type="ECO:0000256" key="9">
    <source>
        <dbReference type="ARBA" id="ARBA00022842"/>
    </source>
</evidence>
<keyword evidence="8" id="KW-0067">ATP-binding</keyword>
<dbReference type="Pfam" id="PF23166">
    <property type="entry name" value="Ig_N_CWD1"/>
    <property type="match status" value="1"/>
</dbReference>
<comment type="subunit">
    <text evidence="3">Homodimer.</text>
</comment>
<dbReference type="InterPro" id="IPR054481">
    <property type="entry name" value="GWD1_pHisD"/>
</dbReference>
<evidence type="ECO:0000259" key="13">
    <source>
        <dbReference type="Pfam" id="PF23166"/>
    </source>
</evidence>
<dbReference type="Gene3D" id="3.30.1490.20">
    <property type="entry name" value="ATP-grasp fold, A domain"/>
    <property type="match status" value="2"/>
</dbReference>
<dbReference type="AlphaFoldDB" id="A0A7S0RVE0"/>
<sequence length="1100" mass="118400">MSSFTVQACAVRGALCQSRGRTKNTTNACIPRRAVPVSTKRVNLQTALTSVCPRPVTCKPIAFARTPVASRRAFVCTSSVAVGLGEELWVEDFNINDAGTMKAVVYERSDSYLVELNMTGFPASTRLHWSVNDWNLPDSAAWPAGTEQVDEKAVQTPFTQNPMQIVFPKEGAPSKMVFVLKVVEPKEEWYNNGNCFIVNVKAPDVSDIFTKALDAEANWSTYTLMARYQLAMELMGQAEKVAGGDAMGFIYTWLRMSSLKLLDWYRNGNYQSKDMGWCQKSIAEMLHGIQRGNEDGLNRHFAHQTLGGMSRGGGDSEAIRLEILNILRKNGIREGHRPGIECQFLEGWHQKLHSNTTVEDIAICEAYIHFQCCGDPGQFWWHLFEYGGITREMMANMKCGWRSDGIKADPVHIPHIVDDMKHYLWILKTVHAGSDLQTMVVMSQGNLDEATVANLWEIVNNRDEWWVAGKTVETREMMAHAVQEGIGGRDVAILDCQLEKFARLAIERSDFSAMSGEELVEVCELIMRNGVITAYSEEIGLALGGWRKMRGTDMWGGDAAAATATVERTGLALASFMDKLYAHVQPHAEAIGKAANVDEKYILNFGEEAVRGHPLFILSMALQYLTPMLRSAAGMSPWQVVSASDAVTGTVMVADLASVQGQTFDSPVILVSGPLGGLEDIPAGIVGLVVEGNMDVLSHVAIRARNQKVLCVSCAEGDKLGPLRTLDGQAMTVGVDSEGKVSSAPATAEALAAAGGAGAAAVAGAPVELRARAEASVWAAVDTTFTDDLVGGKGLHLSELKTLLPETLAVPASVALPFGAFERCCADPANLESGYTIDLLKDEALAEEGIEAVRVLLEAIQAVVTELVPPEGLQVEVEAAAAAAGLGELDFGEVWTAVTKVWASQWGERAWLSRRAMGLSEGQLRMSVLLQKVVPAKYAFVLHTANPLSGNTEEMLGEVVVGLGETLVSGTPGRALTFTCAKDGSNVKIVSKPSKHTALYPPSTGSLIARSDSNAEDLEGFAGAGLYDSVLIGEEAHESVVDYCEEPLLWDQAFVADTVAKLAAAGAAVEAALGGVPQDVEGAVDAEGKVHIVQARPEIL</sequence>
<dbReference type="InterPro" id="IPR002192">
    <property type="entry name" value="PPDK_AMP/ATP-bd"/>
</dbReference>
<dbReference type="PANTHER" id="PTHR46999">
    <property type="entry name" value="ALPHA-GLUCAN WATER DIKINASE 1, CHLOROPLASTIC-RELATED"/>
    <property type="match status" value="1"/>
</dbReference>
<gene>
    <name evidence="14" type="ORF">POBO1169_LOCUS18378</name>
</gene>
<dbReference type="GO" id="GO:0046872">
    <property type="term" value="F:metal ion binding"/>
    <property type="evidence" value="ECO:0007669"/>
    <property type="project" value="UniProtKB-KW"/>
</dbReference>
<dbReference type="InterPro" id="IPR013815">
    <property type="entry name" value="ATP_grasp_subdomain_1"/>
</dbReference>
<proteinExistence type="inferred from homology"/>
<evidence type="ECO:0000259" key="12">
    <source>
        <dbReference type="Pfam" id="PF22973"/>
    </source>
</evidence>
<dbReference type="Gene3D" id="3.30.470.20">
    <property type="entry name" value="ATP-grasp fold, B domain"/>
    <property type="match status" value="1"/>
</dbReference>
<feature type="domain" description="Pyruvate phosphate dikinase AMP/ATP-binding" evidence="11">
    <location>
        <begin position="893"/>
        <end position="1098"/>
    </location>
</feature>
<protein>
    <recommendedName>
        <fullName evidence="15">Pyruvate phosphate dikinase AMP/ATP-binding domain-containing protein</fullName>
    </recommendedName>
</protein>
<comment type="cofactor">
    <cofactor evidence="1">
        <name>Mg(2+)</name>
        <dbReference type="ChEBI" id="CHEBI:18420"/>
    </cofactor>
</comment>
<organism evidence="14">
    <name type="scientific">Pyramimonas obovata</name>
    <dbReference type="NCBI Taxonomy" id="1411642"/>
    <lineage>
        <taxon>Eukaryota</taxon>
        <taxon>Viridiplantae</taxon>
        <taxon>Chlorophyta</taxon>
        <taxon>Pyramimonadophyceae</taxon>
        <taxon>Pyramimonadales</taxon>
        <taxon>Pyramimonadaceae</taxon>
        <taxon>Pyramimonas</taxon>
        <taxon>Pyramimonas incertae sedis</taxon>
    </lineage>
</organism>
<evidence type="ECO:0008006" key="15">
    <source>
        <dbReference type="Google" id="ProtNLM"/>
    </source>
</evidence>
<dbReference type="GO" id="GO:0016301">
    <property type="term" value="F:kinase activity"/>
    <property type="evidence" value="ECO:0007669"/>
    <property type="project" value="UniProtKB-KW"/>
</dbReference>
<keyword evidence="10" id="KW-0119">Carbohydrate metabolism</keyword>
<name>A0A7S0RVE0_9CHLO</name>
<dbReference type="InterPro" id="IPR056301">
    <property type="entry name" value="GWD-like_N_Ig"/>
</dbReference>
<dbReference type="PANTHER" id="PTHR46999:SF2">
    <property type="entry name" value="CARBOHYDRATE-BINDING MODULE FAMILY 45 PROTEIN"/>
    <property type="match status" value="1"/>
</dbReference>
<evidence type="ECO:0000256" key="2">
    <source>
        <dbReference type="ARBA" id="ARBA00007837"/>
    </source>
</evidence>
<reference evidence="14" key="1">
    <citation type="submission" date="2021-01" db="EMBL/GenBank/DDBJ databases">
        <authorList>
            <person name="Corre E."/>
            <person name="Pelletier E."/>
            <person name="Niang G."/>
            <person name="Scheremetjew M."/>
            <person name="Finn R."/>
            <person name="Kale V."/>
            <person name="Holt S."/>
            <person name="Cochrane G."/>
            <person name="Meng A."/>
            <person name="Brown T."/>
            <person name="Cohen L."/>
        </authorList>
    </citation>
    <scope>NUCLEOTIDE SEQUENCE</scope>
    <source>
        <strain evidence="14">CCMP722</strain>
    </source>
</reference>
<evidence type="ECO:0000256" key="3">
    <source>
        <dbReference type="ARBA" id="ARBA00011738"/>
    </source>
</evidence>
<comment type="similarity">
    <text evidence="2">Belongs to the PEP-utilizing enzyme family.</text>
</comment>
<evidence type="ECO:0000256" key="4">
    <source>
        <dbReference type="ARBA" id="ARBA00022679"/>
    </source>
</evidence>
<feature type="domain" description="Alpha-glucan water dikinase-like N-terminal Ig-like" evidence="13">
    <location>
        <begin position="91"/>
        <end position="199"/>
    </location>
</feature>
<evidence type="ECO:0000256" key="10">
    <source>
        <dbReference type="ARBA" id="ARBA00023277"/>
    </source>
</evidence>
<evidence type="ECO:0000256" key="8">
    <source>
        <dbReference type="ARBA" id="ARBA00022840"/>
    </source>
</evidence>
<keyword evidence="6" id="KW-0547">Nucleotide-binding</keyword>
<evidence type="ECO:0000313" key="14">
    <source>
        <dbReference type="EMBL" id="CAD8687907.1"/>
    </source>
</evidence>
<dbReference type="EMBL" id="HBFA01036793">
    <property type="protein sequence ID" value="CAD8687907.1"/>
    <property type="molecule type" value="Transcribed_RNA"/>
</dbReference>
<evidence type="ECO:0000256" key="7">
    <source>
        <dbReference type="ARBA" id="ARBA00022777"/>
    </source>
</evidence>
<feature type="domain" description="Alpha-glucan water dikinase phosphohistidine-like" evidence="12">
    <location>
        <begin position="637"/>
        <end position="739"/>
    </location>
</feature>
<keyword evidence="7" id="KW-0418">Kinase</keyword>
<dbReference type="SUPFAM" id="SSF56059">
    <property type="entry name" value="Glutathione synthetase ATP-binding domain-like"/>
    <property type="match status" value="1"/>
</dbReference>
<dbReference type="Pfam" id="PF22973">
    <property type="entry name" value="GWD1_pHisD"/>
    <property type="match status" value="1"/>
</dbReference>
<evidence type="ECO:0000259" key="11">
    <source>
        <dbReference type="Pfam" id="PF01326"/>
    </source>
</evidence>
<dbReference type="GO" id="GO:0005524">
    <property type="term" value="F:ATP binding"/>
    <property type="evidence" value="ECO:0007669"/>
    <property type="project" value="UniProtKB-KW"/>
</dbReference>
<evidence type="ECO:0000256" key="1">
    <source>
        <dbReference type="ARBA" id="ARBA00001946"/>
    </source>
</evidence>
<keyword evidence="9" id="KW-0460">Magnesium</keyword>
<accession>A0A7S0RVE0</accession>
<evidence type="ECO:0000256" key="5">
    <source>
        <dbReference type="ARBA" id="ARBA00022723"/>
    </source>
</evidence>
<evidence type="ECO:0000256" key="6">
    <source>
        <dbReference type="ARBA" id="ARBA00022741"/>
    </source>
</evidence>
<dbReference type="Pfam" id="PF01326">
    <property type="entry name" value="PPDK_N"/>
    <property type="match status" value="1"/>
</dbReference>
<keyword evidence="5" id="KW-0479">Metal-binding</keyword>
<keyword evidence="4" id="KW-0808">Transferase</keyword>